<accession>A0A3G9GK40</accession>
<sequence length="90" mass="10373">MPDWPHQVLHLSDGSVQALSAWQQAEKWQQTHEATPDKFGLDNKEAMMQLLYQMQLLADEENLLSEPERNAFIDEKLQNTGKTNNHLKGN</sequence>
<organism evidence="1 2">
    <name type="scientific">Aquitalea magnusonii</name>
    <dbReference type="NCBI Taxonomy" id="332411"/>
    <lineage>
        <taxon>Bacteria</taxon>
        <taxon>Pseudomonadati</taxon>
        <taxon>Pseudomonadota</taxon>
        <taxon>Betaproteobacteria</taxon>
        <taxon>Neisseriales</taxon>
        <taxon>Chromobacteriaceae</taxon>
        <taxon>Aquitalea</taxon>
    </lineage>
</organism>
<keyword evidence="2" id="KW-1185">Reference proteome</keyword>
<evidence type="ECO:0000313" key="2">
    <source>
        <dbReference type="Proteomes" id="UP000198290"/>
    </source>
</evidence>
<dbReference type="Proteomes" id="UP000198290">
    <property type="component" value="Chromosome"/>
</dbReference>
<evidence type="ECO:0000313" key="1">
    <source>
        <dbReference type="EMBL" id="BBF86442.1"/>
    </source>
</evidence>
<dbReference type="EMBL" id="AP018823">
    <property type="protein sequence ID" value="BBF86442.1"/>
    <property type="molecule type" value="Genomic_DNA"/>
</dbReference>
<dbReference type="AlphaFoldDB" id="A0A3G9GK40"/>
<dbReference type="KEGG" id="amah:DLM_2841"/>
<reference evidence="1 2" key="2">
    <citation type="journal article" date="2017" name="Genome Announc.">
        <title>Draft genome sequence of Aquitalea magnusonii strain H3, a plant growth-promoting bacterium of duckweed Lemna minor.</title>
        <authorList>
            <person name="Ishizawa H."/>
            <person name="Kuroda M."/>
            <person name="Ike M."/>
        </authorList>
    </citation>
    <scope>NUCLEOTIDE SEQUENCE [LARGE SCALE GENOMIC DNA]</scope>
    <source>
        <strain evidence="1 2">H3</strain>
    </source>
</reference>
<gene>
    <name evidence="1" type="ORF">DLM_2841</name>
</gene>
<proteinExistence type="predicted"/>
<reference evidence="2" key="1">
    <citation type="journal article" date="2017" name="Biotechnol. Biofuels">
        <title>Evaluation of environmental bacterial communities as a factor affecting the growth of duckweed Lemna minor.</title>
        <authorList>
            <person name="Ishizawa H."/>
            <person name="Kuroda M."/>
            <person name="Morikawa M."/>
            <person name="Ike M."/>
        </authorList>
    </citation>
    <scope>NUCLEOTIDE SEQUENCE [LARGE SCALE GENOMIC DNA]</scope>
    <source>
        <strain evidence="2">H3</strain>
    </source>
</reference>
<reference evidence="2" key="3">
    <citation type="journal article" date="2017" name="Plant Physiol. Biochem.">
        <title>Differential oxidative and antioxidative response of duckweed Lemna minor toward plant growth promoting/inhibiting bacteria.</title>
        <authorList>
            <person name="Ishizawa H."/>
            <person name="Kuroda M."/>
            <person name="Morikawa M."/>
            <person name="Ike M."/>
        </authorList>
    </citation>
    <scope>NUCLEOTIDE SEQUENCE [LARGE SCALE GENOMIC DNA]</scope>
    <source>
        <strain evidence="2">H3</strain>
    </source>
</reference>
<name>A0A3G9GK40_9NEIS</name>
<protein>
    <submittedName>
        <fullName evidence="1">Uncharacterized protein</fullName>
    </submittedName>
</protein>